<evidence type="ECO:0000313" key="2">
    <source>
        <dbReference type="EMBL" id="GBO87158.1"/>
    </source>
</evidence>
<evidence type="ECO:0000313" key="3">
    <source>
        <dbReference type="Proteomes" id="UP000387223"/>
    </source>
</evidence>
<gene>
    <name evidence="2" type="ORF">MSSD14B_08260</name>
</gene>
<keyword evidence="1" id="KW-0472">Membrane</keyword>
<feature type="transmembrane region" description="Helical" evidence="1">
    <location>
        <begin position="29"/>
        <end position="46"/>
    </location>
</feature>
<accession>A0A5M3PWC0</accession>
<name>A0A5M3PWC0_9GAMM</name>
<reference evidence="2 3" key="1">
    <citation type="journal article" date="2019" name="J. Gen. Appl. Microbiol.">
        <title>Aerobic degradation of cis-dichloroethene by the marine bacterium Marinobacter salsuginis strain 5N-3.</title>
        <authorList>
            <person name="Inoue Y."/>
            <person name="Fukunaga Y."/>
            <person name="Katsumata H."/>
            <person name="Ohji S."/>
            <person name="Hosoyama A."/>
            <person name="Mori K."/>
            <person name="Ando K."/>
        </authorList>
    </citation>
    <scope>NUCLEOTIDE SEQUENCE [LARGE SCALE GENOMIC DNA]</scope>
    <source>
        <strain evidence="2 3">NBRC 109114</strain>
    </source>
</reference>
<sequence length="70" mass="7825">MPRLIIYGYSGVAVFGAIAFTLYGSRLDSVMVGFWMIVLAGTIVGFKKEFKVTLRFALGIIKWKSIKNSF</sequence>
<dbReference type="Proteomes" id="UP000387223">
    <property type="component" value="Unassembled WGS sequence"/>
</dbReference>
<organism evidence="2 3">
    <name type="scientific">Marinobacter salsuginis</name>
    <dbReference type="NCBI Taxonomy" id="418719"/>
    <lineage>
        <taxon>Bacteria</taxon>
        <taxon>Pseudomonadati</taxon>
        <taxon>Pseudomonadota</taxon>
        <taxon>Gammaproteobacteria</taxon>
        <taxon>Pseudomonadales</taxon>
        <taxon>Marinobacteraceae</taxon>
        <taxon>Marinobacter</taxon>
    </lineage>
</organism>
<feature type="transmembrane region" description="Helical" evidence="1">
    <location>
        <begin position="5"/>
        <end position="23"/>
    </location>
</feature>
<proteinExistence type="predicted"/>
<dbReference type="EMBL" id="BGZI01000003">
    <property type="protein sequence ID" value="GBO87158.1"/>
    <property type="molecule type" value="Genomic_DNA"/>
</dbReference>
<dbReference type="AlphaFoldDB" id="A0A5M3PWC0"/>
<evidence type="ECO:0000256" key="1">
    <source>
        <dbReference type="SAM" id="Phobius"/>
    </source>
</evidence>
<keyword evidence="1" id="KW-0812">Transmembrane</keyword>
<comment type="caution">
    <text evidence="2">The sequence shown here is derived from an EMBL/GenBank/DDBJ whole genome shotgun (WGS) entry which is preliminary data.</text>
</comment>
<keyword evidence="1" id="KW-1133">Transmembrane helix</keyword>
<protein>
    <submittedName>
        <fullName evidence="2">Uncharacterized protein</fullName>
    </submittedName>
</protein>